<feature type="signal peptide" evidence="1">
    <location>
        <begin position="1"/>
        <end position="24"/>
    </location>
</feature>
<proteinExistence type="predicted"/>
<sequence>MKKRISRFILALGLGLLNQSFAFAESTIIADREVRPIEVVVNGEFIKMDVHPLMDKNHLYVPIRALASLGLSYSFNPSTKITTVQNKDGDYLKLSVNSTTAYKNEKPIQMDMPAQNKNGRILVPLRFISESLGYNVQFESIRKFVFINSQDYTFDPNLLYQDDLQAARKAAIALPINVDFKTLGTFDGYRLHQYSFPVGRADTYFFNDGIFTFVQIIDGKAIAIGQLFRERREPSQAAGNVSPEMSLDTDPIMEPYNYGNVIFFDYTDGTARAGYTDDNNKRVDIETKMNIYSDIIQKLPDHRYGRYKIGRDR</sequence>
<dbReference type="RefSeq" id="WP_125081269.1">
    <property type="nucleotide sequence ID" value="NZ_CP034248.1"/>
</dbReference>
<dbReference type="OrthoDB" id="2593413at2"/>
<evidence type="ECO:0000256" key="1">
    <source>
        <dbReference type="SAM" id="SignalP"/>
    </source>
</evidence>
<feature type="domain" description="Copper amine oxidase-like N-terminal" evidence="2">
    <location>
        <begin position="40"/>
        <end position="146"/>
    </location>
</feature>
<dbReference type="Proteomes" id="UP000273145">
    <property type="component" value="Chromosome"/>
</dbReference>
<organism evidence="3 4">
    <name type="scientific">Paenibacillus lentus</name>
    <dbReference type="NCBI Taxonomy" id="1338368"/>
    <lineage>
        <taxon>Bacteria</taxon>
        <taxon>Bacillati</taxon>
        <taxon>Bacillota</taxon>
        <taxon>Bacilli</taxon>
        <taxon>Bacillales</taxon>
        <taxon>Paenibacillaceae</taxon>
        <taxon>Paenibacillus</taxon>
    </lineage>
</organism>
<dbReference type="AlphaFoldDB" id="A0A3S8RQA5"/>
<dbReference type="EMBL" id="CP034248">
    <property type="protein sequence ID" value="AZK45140.1"/>
    <property type="molecule type" value="Genomic_DNA"/>
</dbReference>
<evidence type="ECO:0000259" key="2">
    <source>
        <dbReference type="Pfam" id="PF07833"/>
    </source>
</evidence>
<evidence type="ECO:0000313" key="4">
    <source>
        <dbReference type="Proteomes" id="UP000273145"/>
    </source>
</evidence>
<dbReference type="Pfam" id="PF07833">
    <property type="entry name" value="Cu_amine_oxidN1"/>
    <property type="match status" value="1"/>
</dbReference>
<protein>
    <submittedName>
        <fullName evidence="3">Copper amine oxidase N-terminal domain-containing protein</fullName>
    </submittedName>
</protein>
<reference evidence="3 4" key="1">
    <citation type="submission" date="2018-11" db="EMBL/GenBank/DDBJ databases">
        <title>Genome sequencing of Paenibacillus lentus DSM25539(T).</title>
        <authorList>
            <person name="Kook J.-K."/>
            <person name="Park S.-N."/>
            <person name="Lim Y.K."/>
        </authorList>
    </citation>
    <scope>NUCLEOTIDE SEQUENCE [LARGE SCALE GENOMIC DNA]</scope>
    <source>
        <strain evidence="3 4">DSM 25539</strain>
    </source>
</reference>
<gene>
    <name evidence="3" type="ORF">EIM92_02135</name>
</gene>
<keyword evidence="1" id="KW-0732">Signal</keyword>
<name>A0A3S8RQA5_9BACL</name>
<dbReference type="Gene3D" id="3.30.457.10">
    <property type="entry name" value="Copper amine oxidase-like, N-terminal domain"/>
    <property type="match status" value="1"/>
</dbReference>
<accession>A0A3S8RQA5</accession>
<feature type="chain" id="PRO_5019112286" evidence="1">
    <location>
        <begin position="25"/>
        <end position="313"/>
    </location>
</feature>
<dbReference type="KEGG" id="plen:EIM92_02135"/>
<keyword evidence="4" id="KW-1185">Reference proteome</keyword>
<evidence type="ECO:0000313" key="3">
    <source>
        <dbReference type="EMBL" id="AZK45140.1"/>
    </source>
</evidence>
<dbReference type="SUPFAM" id="SSF55383">
    <property type="entry name" value="Copper amine oxidase, domain N"/>
    <property type="match status" value="2"/>
</dbReference>
<dbReference type="InterPro" id="IPR012854">
    <property type="entry name" value="Cu_amine_oxidase-like_N"/>
</dbReference>
<dbReference type="InterPro" id="IPR036582">
    <property type="entry name" value="Mao_N_sf"/>
</dbReference>